<proteinExistence type="predicted"/>
<reference evidence="1" key="1">
    <citation type="submission" date="2022-03" db="EMBL/GenBank/DDBJ databases">
        <authorList>
            <person name="Martin H S."/>
        </authorList>
    </citation>
    <scope>NUCLEOTIDE SEQUENCE</scope>
</reference>
<dbReference type="Proteomes" id="UP000837857">
    <property type="component" value="Chromosome 29"/>
</dbReference>
<gene>
    <name evidence="1" type="ORF">IPOD504_LOCUS12050</name>
</gene>
<sequence>MGRSVRPLSARWWRSQEAVDWPRPQPQVFTSPSPDSQNRSLIDYLTATHTSLLAHDAFTHTHARAHTALCRQPLRRRPCVDLSRPLG</sequence>
<protein>
    <submittedName>
        <fullName evidence="1">Uncharacterized protein</fullName>
    </submittedName>
</protein>
<evidence type="ECO:0000313" key="1">
    <source>
        <dbReference type="EMBL" id="CAH2062520.1"/>
    </source>
</evidence>
<feature type="non-terminal residue" evidence="1">
    <location>
        <position position="1"/>
    </location>
</feature>
<organism evidence="1 2">
    <name type="scientific">Iphiclides podalirius</name>
    <name type="common">scarce swallowtail</name>
    <dbReference type="NCBI Taxonomy" id="110791"/>
    <lineage>
        <taxon>Eukaryota</taxon>
        <taxon>Metazoa</taxon>
        <taxon>Ecdysozoa</taxon>
        <taxon>Arthropoda</taxon>
        <taxon>Hexapoda</taxon>
        <taxon>Insecta</taxon>
        <taxon>Pterygota</taxon>
        <taxon>Neoptera</taxon>
        <taxon>Endopterygota</taxon>
        <taxon>Lepidoptera</taxon>
        <taxon>Glossata</taxon>
        <taxon>Ditrysia</taxon>
        <taxon>Papilionoidea</taxon>
        <taxon>Papilionidae</taxon>
        <taxon>Papilioninae</taxon>
        <taxon>Iphiclides</taxon>
    </lineage>
</organism>
<keyword evidence="2" id="KW-1185">Reference proteome</keyword>
<evidence type="ECO:0000313" key="2">
    <source>
        <dbReference type="Proteomes" id="UP000837857"/>
    </source>
</evidence>
<accession>A0ABN8IQU7</accession>
<name>A0ABN8IQU7_9NEOP</name>
<dbReference type="EMBL" id="OW152841">
    <property type="protein sequence ID" value="CAH2062520.1"/>
    <property type="molecule type" value="Genomic_DNA"/>
</dbReference>